<dbReference type="Pfam" id="PF03724">
    <property type="entry name" value="META"/>
    <property type="match status" value="1"/>
</dbReference>
<organism evidence="5 6">
    <name type="scientific">Pandoraea pnomenusa</name>
    <dbReference type="NCBI Taxonomy" id="93220"/>
    <lineage>
        <taxon>Bacteria</taxon>
        <taxon>Pseudomonadati</taxon>
        <taxon>Pseudomonadota</taxon>
        <taxon>Betaproteobacteria</taxon>
        <taxon>Burkholderiales</taxon>
        <taxon>Burkholderiaceae</taxon>
        <taxon>Pandoraea</taxon>
    </lineage>
</organism>
<feature type="region of interest" description="Disordered" evidence="1">
    <location>
        <begin position="1"/>
        <end position="31"/>
    </location>
</feature>
<gene>
    <name evidence="5" type="ORF">NCTC13160_04528</name>
</gene>
<dbReference type="STRING" id="93220.A6P55_19435"/>
<dbReference type="PANTHER" id="PTHR35535:SF2">
    <property type="entry name" value="DUF306 DOMAIN-CONTAINING PROTEIN"/>
    <property type="match status" value="1"/>
</dbReference>
<accession>A0A378YYS0</accession>
<evidence type="ECO:0000256" key="2">
    <source>
        <dbReference type="SAM" id="Phobius"/>
    </source>
</evidence>
<dbReference type="EMBL" id="UGSG01000001">
    <property type="protein sequence ID" value="SUA81660.1"/>
    <property type="molecule type" value="Genomic_DNA"/>
</dbReference>
<dbReference type="Proteomes" id="UP000254573">
    <property type="component" value="Unassembled WGS sequence"/>
</dbReference>
<proteinExistence type="predicted"/>
<feature type="domain" description="DUF4377" evidence="4">
    <location>
        <begin position="250"/>
        <end position="325"/>
    </location>
</feature>
<dbReference type="InterPro" id="IPR053147">
    <property type="entry name" value="Hsp_HslJ-like"/>
</dbReference>
<evidence type="ECO:0000313" key="6">
    <source>
        <dbReference type="Proteomes" id="UP000254573"/>
    </source>
</evidence>
<evidence type="ECO:0000256" key="1">
    <source>
        <dbReference type="SAM" id="MobiDB-lite"/>
    </source>
</evidence>
<protein>
    <submittedName>
        <fullName evidence="5">META domain</fullName>
    </submittedName>
</protein>
<feature type="domain" description="DUF306" evidence="3">
    <location>
        <begin position="116"/>
        <end position="222"/>
    </location>
</feature>
<dbReference type="AlphaFoldDB" id="A0A378YYS0"/>
<feature type="compositionally biased region" description="Basic residues" evidence="1">
    <location>
        <begin position="1"/>
        <end position="12"/>
    </location>
</feature>
<sequence>MTNHRHARRLRQNGHEGTDPPPGGSTIHGTHGAVRTCHARSIVTASPFLPSAQPLPYKIMNQRRLSLLPSSFATYLATLLVPAALLAGCAAPSGGGGANPAAEPSGGTAAATTAADLIGTWQLTKWEGPTNLPSLPEGRMINLTFNDKGAFSGTGGCNRIFGQYKVGPGNGQLTIQAPASTRMACQDSMTFEDRYLKTLPTVTTFERRGTQLTLATTNGEKLTYASQTLLNRTVAGAGGAARTEDRVLDVDSQMADCVGVAPRKCLRVRNADDSRNSPWELWYAHIDGFDWKPGVEYRVKIHGEPVVNPPADASNMRWTLVEVIRETPAR</sequence>
<dbReference type="InterPro" id="IPR025485">
    <property type="entry name" value="DUF4377"/>
</dbReference>
<dbReference type="InterPro" id="IPR005184">
    <property type="entry name" value="DUF306_Meta_HslJ"/>
</dbReference>
<keyword evidence="2" id="KW-0472">Membrane</keyword>
<dbReference type="InterPro" id="IPR038670">
    <property type="entry name" value="HslJ-like_sf"/>
</dbReference>
<evidence type="ECO:0000313" key="5">
    <source>
        <dbReference type="EMBL" id="SUA81660.1"/>
    </source>
</evidence>
<reference evidence="5 6" key="1">
    <citation type="submission" date="2018-06" db="EMBL/GenBank/DDBJ databases">
        <authorList>
            <consortium name="Pathogen Informatics"/>
            <person name="Doyle S."/>
        </authorList>
    </citation>
    <scope>NUCLEOTIDE SEQUENCE [LARGE SCALE GENOMIC DNA]</scope>
    <source>
        <strain evidence="5 6">NCTC13160</strain>
    </source>
</reference>
<keyword evidence="2" id="KW-0812">Transmembrane</keyword>
<evidence type="ECO:0000259" key="4">
    <source>
        <dbReference type="Pfam" id="PF14302"/>
    </source>
</evidence>
<feature type="transmembrane region" description="Helical" evidence="2">
    <location>
        <begin position="65"/>
        <end position="87"/>
    </location>
</feature>
<dbReference type="Gene3D" id="2.40.128.270">
    <property type="match status" value="1"/>
</dbReference>
<name>A0A378YYS0_9BURK</name>
<dbReference type="PANTHER" id="PTHR35535">
    <property type="entry name" value="HEAT SHOCK PROTEIN HSLJ"/>
    <property type="match status" value="1"/>
</dbReference>
<dbReference type="Pfam" id="PF14302">
    <property type="entry name" value="DUF4377"/>
    <property type="match status" value="1"/>
</dbReference>
<keyword evidence="2" id="KW-1133">Transmembrane helix</keyword>
<evidence type="ECO:0000259" key="3">
    <source>
        <dbReference type="Pfam" id="PF03724"/>
    </source>
</evidence>